<keyword evidence="10 15" id="KW-1133">Transmembrane helix</keyword>
<feature type="domain" description="Endoplasmic reticulum metallopeptidase 1-like C-terminal" evidence="17">
    <location>
        <begin position="676"/>
        <end position="873"/>
    </location>
</feature>
<evidence type="ECO:0000256" key="4">
    <source>
        <dbReference type="ARBA" id="ARBA00022670"/>
    </source>
</evidence>
<reference evidence="19 20" key="1">
    <citation type="journal article" date="2024" name="Science">
        <title>Giant polyketide synthase enzymes in the biosynthesis of giant marine polyether toxins.</title>
        <authorList>
            <person name="Fallon T.R."/>
            <person name="Shende V.V."/>
            <person name="Wierzbicki I.H."/>
            <person name="Pendleton A.L."/>
            <person name="Watervoot N.F."/>
            <person name="Auber R.P."/>
            <person name="Gonzalez D.J."/>
            <person name="Wisecaver J.H."/>
            <person name="Moore B.S."/>
        </authorList>
    </citation>
    <scope>NUCLEOTIDE SEQUENCE [LARGE SCALE GENOMIC DNA]</scope>
    <source>
        <strain evidence="19 20">12B1</strain>
    </source>
</reference>
<gene>
    <name evidence="19" type="ORF">AB1Y20_018122</name>
</gene>
<keyword evidence="11" id="KW-0482">Metalloprotease</keyword>
<evidence type="ECO:0000259" key="17">
    <source>
        <dbReference type="Pfam" id="PF22248"/>
    </source>
</evidence>
<evidence type="ECO:0000256" key="6">
    <source>
        <dbReference type="ARBA" id="ARBA00022723"/>
    </source>
</evidence>
<feature type="region of interest" description="Disordered" evidence="14">
    <location>
        <begin position="1"/>
        <end position="24"/>
    </location>
</feature>
<feature type="transmembrane region" description="Helical" evidence="15">
    <location>
        <begin position="456"/>
        <end position="472"/>
    </location>
</feature>
<dbReference type="GO" id="GO:0005789">
    <property type="term" value="C:endoplasmic reticulum membrane"/>
    <property type="evidence" value="ECO:0007669"/>
    <property type="project" value="UniProtKB-SubCell"/>
</dbReference>
<dbReference type="PANTHER" id="PTHR12147:SF22">
    <property type="entry name" value="ENDOPLASMIC RETICULUM METALLOPEPTIDASE 1"/>
    <property type="match status" value="1"/>
</dbReference>
<feature type="domain" description="Peptidase M28" evidence="16">
    <location>
        <begin position="166"/>
        <end position="347"/>
    </location>
</feature>
<comment type="subcellular location">
    <subcellularLocation>
        <location evidence="2">Endoplasmic reticulum membrane</location>
        <topology evidence="2">Multi-pass membrane protein</topology>
    </subcellularLocation>
</comment>
<dbReference type="FunFam" id="3.40.630.10:FF:000008">
    <property type="entry name" value="Endoplasmic reticulum metallopeptidase 1"/>
    <property type="match status" value="1"/>
</dbReference>
<dbReference type="SUPFAM" id="SSF53187">
    <property type="entry name" value="Zn-dependent exopeptidases"/>
    <property type="match status" value="1"/>
</dbReference>
<dbReference type="InterPro" id="IPR053974">
    <property type="entry name" value="ERMP1_1-A_TM"/>
</dbReference>
<keyword evidence="20" id="KW-1185">Reference proteome</keyword>
<dbReference type="PANTHER" id="PTHR12147">
    <property type="entry name" value="METALLOPEPTIDASE M28 FAMILY MEMBER"/>
    <property type="match status" value="1"/>
</dbReference>
<dbReference type="Proteomes" id="UP001515480">
    <property type="component" value="Unassembled WGS sequence"/>
</dbReference>
<feature type="transmembrane region" description="Helical" evidence="15">
    <location>
        <begin position="429"/>
        <end position="450"/>
    </location>
</feature>
<evidence type="ECO:0000256" key="7">
    <source>
        <dbReference type="ARBA" id="ARBA00022801"/>
    </source>
</evidence>
<dbReference type="Gene3D" id="3.40.630.10">
    <property type="entry name" value="Zn peptidases"/>
    <property type="match status" value="1"/>
</dbReference>
<feature type="transmembrane region" description="Helical" evidence="15">
    <location>
        <begin position="492"/>
        <end position="510"/>
    </location>
</feature>
<evidence type="ECO:0000259" key="18">
    <source>
        <dbReference type="Pfam" id="PF22249"/>
    </source>
</evidence>
<accession>A0AB34JPS1</accession>
<feature type="transmembrane region" description="Helical" evidence="15">
    <location>
        <begin position="624"/>
        <end position="643"/>
    </location>
</feature>
<evidence type="ECO:0000256" key="13">
    <source>
        <dbReference type="ARBA" id="ARBA00023180"/>
    </source>
</evidence>
<keyword evidence="5 15" id="KW-0812">Transmembrane</keyword>
<dbReference type="GO" id="GO:0008235">
    <property type="term" value="F:metalloexopeptidase activity"/>
    <property type="evidence" value="ECO:0007669"/>
    <property type="project" value="InterPro"/>
</dbReference>
<evidence type="ECO:0000313" key="19">
    <source>
        <dbReference type="EMBL" id="KAL1523167.1"/>
    </source>
</evidence>
<evidence type="ECO:0000313" key="20">
    <source>
        <dbReference type="Proteomes" id="UP001515480"/>
    </source>
</evidence>
<evidence type="ECO:0000256" key="5">
    <source>
        <dbReference type="ARBA" id="ARBA00022692"/>
    </source>
</evidence>
<feature type="transmembrane region" description="Helical" evidence="15">
    <location>
        <begin position="394"/>
        <end position="422"/>
    </location>
</feature>
<evidence type="ECO:0000256" key="10">
    <source>
        <dbReference type="ARBA" id="ARBA00022989"/>
    </source>
</evidence>
<dbReference type="InterPro" id="IPR007484">
    <property type="entry name" value="Peptidase_M28"/>
</dbReference>
<comment type="caution">
    <text evidence="19">The sequence shown here is derived from an EMBL/GenBank/DDBJ whole genome shotgun (WGS) entry which is preliminary data.</text>
</comment>
<dbReference type="InterPro" id="IPR045175">
    <property type="entry name" value="M28_fam"/>
</dbReference>
<sequence length="886" mass="93123">MQRRRVGRAREAEESPALGAEAPASTHAGEGWARLLLVSLFLAATSALTAFANERLPPPISAAAPPHVFSEARARASLRAITSLGVRTVGSRANEERAPVLLRALLEEIIQSADAAGSANFASVSVQRPAGGAYSSSFLDGFTNVYANVTNVLVFCGPRGAPASLAPIILLGAHFDSALGAPAASDDTAMVSVLLEVLRNLLSGPRLEHGVVFNLNGAEETNWMAAHGFVSSGHEWAKSLRVVLNLEAVGSGGRDHILQVGPENHWIAQTYARWARHPHGTSIVQEVFEIPGAIPGQTDFQVYRDYGGCVGVELVWLARGEVYHTAQDVEAAIPAGAMQHTGENVLGLLRGLLAAPQLAGAAAGVGEKAVFFDLLGLLLLAYPESLGVRLNLLFAAGGGLCALLAATRAPAAAAAAAAALLARRTAGGLLLPLAAASLLAACGGSLRWYAHPRLAVALYVSASALGAALGHASAHARLARALGASAARADDLLVDLSLGGFAALVLLLTAAGFRTAFMGTLWGGVLVVRLLRLAVRPSPPRGGEGRAARQQCGEVLAACFIPAAVWFQHLQLICDFILPLMGRSGAHLPPEIALALLIGVVCTGVSCVPLCLVHAAPGHKAWKLITWPAAIVIAACLLSLVSLPPYSSRFPKRLFFQHVLQLPPQQPQGAAAAAAAPSAALWVNSMDFLQLAPLQESGAFRAIVQRITGAEAPLPVTCVGPRCNHPWYFPIWSMVGSGWWLEPAELPQLPSDVPPPSLELLSSTWRGGTRTLRLTLRGPSQMALVLPGTVARWSFATKVPPPRTDCSCHFVFLASGTAAPSWTFELDFRNQSASDPIHLRYHGHYLESSTPLLVEAEASLPSWFTPVSFVSAVGSMHYVPPEETQG</sequence>
<dbReference type="Pfam" id="PF22248">
    <property type="entry name" value="ERMP1_C"/>
    <property type="match status" value="1"/>
</dbReference>
<evidence type="ECO:0000256" key="12">
    <source>
        <dbReference type="ARBA" id="ARBA00023136"/>
    </source>
</evidence>
<evidence type="ECO:0000256" key="15">
    <source>
        <dbReference type="SAM" id="Phobius"/>
    </source>
</evidence>
<keyword evidence="7" id="KW-0378">Hydrolase</keyword>
<keyword evidence="6" id="KW-0479">Metal-binding</keyword>
<dbReference type="Pfam" id="PF22249">
    <property type="entry name" value="ERMP1-TM"/>
    <property type="match status" value="1"/>
</dbReference>
<evidence type="ECO:0000259" key="16">
    <source>
        <dbReference type="Pfam" id="PF04389"/>
    </source>
</evidence>
<evidence type="ECO:0000256" key="9">
    <source>
        <dbReference type="ARBA" id="ARBA00022833"/>
    </source>
</evidence>
<evidence type="ECO:0000256" key="8">
    <source>
        <dbReference type="ARBA" id="ARBA00022824"/>
    </source>
</evidence>
<dbReference type="GO" id="GO:0006508">
    <property type="term" value="P:proteolysis"/>
    <property type="evidence" value="ECO:0007669"/>
    <property type="project" value="UniProtKB-KW"/>
</dbReference>
<proteinExistence type="inferred from homology"/>
<dbReference type="InterPro" id="IPR053973">
    <property type="entry name" value="ERMP1-like_C"/>
</dbReference>
<keyword evidence="12 15" id="KW-0472">Membrane</keyword>
<keyword evidence="13" id="KW-0325">Glycoprotein</keyword>
<protein>
    <recommendedName>
        <fullName evidence="21">Peptidase M28 domain-containing protein</fullName>
    </recommendedName>
</protein>
<dbReference type="Pfam" id="PF04389">
    <property type="entry name" value="Peptidase_M28"/>
    <property type="match status" value="1"/>
</dbReference>
<evidence type="ECO:0008006" key="21">
    <source>
        <dbReference type="Google" id="ProtNLM"/>
    </source>
</evidence>
<evidence type="ECO:0000256" key="2">
    <source>
        <dbReference type="ARBA" id="ARBA00004477"/>
    </source>
</evidence>
<feature type="transmembrane region" description="Helical" evidence="15">
    <location>
        <begin position="592"/>
        <end position="612"/>
    </location>
</feature>
<evidence type="ECO:0000256" key="14">
    <source>
        <dbReference type="SAM" id="MobiDB-lite"/>
    </source>
</evidence>
<keyword evidence="8" id="KW-0256">Endoplasmic reticulum</keyword>
<comment type="similarity">
    <text evidence="3">Belongs to the peptidase M28 family.</text>
</comment>
<keyword evidence="9" id="KW-0862">Zinc</keyword>
<evidence type="ECO:0000256" key="3">
    <source>
        <dbReference type="ARBA" id="ARBA00010918"/>
    </source>
</evidence>
<name>A0AB34JPS1_PRYPA</name>
<dbReference type="EMBL" id="JBGBPQ010000006">
    <property type="protein sequence ID" value="KAL1523167.1"/>
    <property type="molecule type" value="Genomic_DNA"/>
</dbReference>
<feature type="domain" description="Endoplasmic reticulum metallopeptidase 1/1-A TM" evidence="18">
    <location>
        <begin position="433"/>
        <end position="613"/>
    </location>
</feature>
<dbReference type="GO" id="GO:0046872">
    <property type="term" value="F:metal ion binding"/>
    <property type="evidence" value="ECO:0007669"/>
    <property type="project" value="UniProtKB-KW"/>
</dbReference>
<keyword evidence="4" id="KW-0645">Protease</keyword>
<evidence type="ECO:0000256" key="1">
    <source>
        <dbReference type="ARBA" id="ARBA00001947"/>
    </source>
</evidence>
<evidence type="ECO:0000256" key="11">
    <source>
        <dbReference type="ARBA" id="ARBA00023049"/>
    </source>
</evidence>
<comment type="cofactor">
    <cofactor evidence="1">
        <name>Zn(2+)</name>
        <dbReference type="ChEBI" id="CHEBI:29105"/>
    </cofactor>
</comment>
<organism evidence="19 20">
    <name type="scientific">Prymnesium parvum</name>
    <name type="common">Toxic golden alga</name>
    <dbReference type="NCBI Taxonomy" id="97485"/>
    <lineage>
        <taxon>Eukaryota</taxon>
        <taxon>Haptista</taxon>
        <taxon>Haptophyta</taxon>
        <taxon>Prymnesiophyceae</taxon>
        <taxon>Prymnesiales</taxon>
        <taxon>Prymnesiaceae</taxon>
        <taxon>Prymnesium</taxon>
    </lineage>
</organism>
<dbReference type="AlphaFoldDB" id="A0AB34JPS1"/>